<evidence type="ECO:0000313" key="6">
    <source>
        <dbReference type="Proteomes" id="UP000324585"/>
    </source>
</evidence>
<evidence type="ECO:0000313" key="5">
    <source>
        <dbReference type="EMBL" id="KAA8496254.1"/>
    </source>
</evidence>
<keyword evidence="3" id="KW-0472">Membrane</keyword>
<feature type="signal peptide" evidence="4">
    <location>
        <begin position="1"/>
        <end position="21"/>
    </location>
</feature>
<comment type="caution">
    <text evidence="5">The sequence shown here is derived from an EMBL/GenBank/DDBJ whole genome shotgun (WGS) entry which is preliminary data.</text>
</comment>
<gene>
    <name evidence="5" type="ORF">FVE85_2409</name>
</gene>
<feature type="coiled-coil region" evidence="1">
    <location>
        <begin position="643"/>
        <end position="709"/>
    </location>
</feature>
<keyword evidence="3" id="KW-0812">Transmembrane</keyword>
<name>A0A5J4YZV1_PORPP</name>
<keyword evidence="1" id="KW-0175">Coiled coil</keyword>
<evidence type="ECO:0000256" key="2">
    <source>
        <dbReference type="SAM" id="MobiDB-lite"/>
    </source>
</evidence>
<dbReference type="EMBL" id="VRMN01000003">
    <property type="protein sequence ID" value="KAA8496254.1"/>
    <property type="molecule type" value="Genomic_DNA"/>
</dbReference>
<feature type="compositionally biased region" description="Basic and acidic residues" evidence="2">
    <location>
        <begin position="893"/>
        <end position="914"/>
    </location>
</feature>
<reference evidence="6" key="1">
    <citation type="journal article" date="2019" name="Nat. Commun.">
        <title>Expansion of phycobilisome linker gene families in mesophilic red algae.</title>
        <authorList>
            <person name="Lee J."/>
            <person name="Kim D."/>
            <person name="Bhattacharya D."/>
            <person name="Yoon H.S."/>
        </authorList>
    </citation>
    <scope>NUCLEOTIDE SEQUENCE [LARGE SCALE GENOMIC DNA]</scope>
    <source>
        <strain evidence="6">CCMP 1328</strain>
    </source>
</reference>
<evidence type="ECO:0000256" key="3">
    <source>
        <dbReference type="SAM" id="Phobius"/>
    </source>
</evidence>
<feature type="transmembrane region" description="Helical" evidence="3">
    <location>
        <begin position="1241"/>
        <end position="1266"/>
    </location>
</feature>
<dbReference type="Proteomes" id="UP000324585">
    <property type="component" value="Unassembled WGS sequence"/>
</dbReference>
<keyword evidence="6" id="KW-1185">Reference proteome</keyword>
<keyword evidence="4" id="KW-0732">Signal</keyword>
<evidence type="ECO:0000256" key="4">
    <source>
        <dbReference type="SAM" id="SignalP"/>
    </source>
</evidence>
<feature type="chain" id="PRO_5023868956" evidence="4">
    <location>
        <begin position="22"/>
        <end position="1391"/>
    </location>
</feature>
<proteinExistence type="predicted"/>
<keyword evidence="3" id="KW-1133">Transmembrane helix</keyword>
<evidence type="ECO:0000256" key="1">
    <source>
        <dbReference type="SAM" id="Coils"/>
    </source>
</evidence>
<sequence>MARLVFALVCLALLASQAAHGAPVLTPFSGHLQCAPGNDFSRQAPLAGCEGEYVSFSGCAPFSGGPNRDFYSGKVRALRTSTGSTIEFDSVCRAGVHQDLSLDVRECQSTIDVDLNSFLPQDTLRARGGAIFSFRQSIASGAAASAGNLCDKLPLDSNHAFHTMQGVMDATDTQLEFVVLKKLPFAEKLVSLIGSENALVSFGASSESAFADEPICLAAAACDGFAKSLGVQINPTGKLAKALCVPIPFVIPTRVCFRGLFHSVSGALGRTSAVPLWDGFKTHQVSTRDAKFWASARLELYLPTDMQPTYPSVSFTFGGDLSLLVGPREVMLDLDKVDLKFEIRFSADDNDKTSFNIPGSMASAVVRFESENEDCAPLGLFLALRSGMPENVQGGKSRLNEILRSLSGEQTGELALVVRDSAIESFSARQRFTGSIFGLRLDAVLQLHFMSAGAWDRLSAIQQCCRDSDACGMLAFDGSRLIDAGFSRDDAFFLTSLRVQATFNSGKTVRVECDSIEFILAASAGGHLLVIFRGGATVSTLSAKIEGFVEIGLIVRPGGDFDADFSGKLDITLTGADKSRASVRMSVTGNVFNSPLDWDWEVDWTLFKRIEELLGDVIEGGAEVVDKVVGGAEEALEGAGKFLNNAEKEVNKGLDKLQHHANKIPVLRNTAKFAESAWEDAGKALNKAAKEIEEKGAELEALMKDVCQELAGGGILANEVCDRIVPDFDAIARGLFVWFQGANAVKEYLNKLGEHYRNIWKDIGYDLCERAAREHSCPGRTEHTAFGCRVEIERKNWKICAAGFCREVCGCRDTKRTLDEECEKRQYERVQSAERREEEVRKLQAEKTAAAMKLQEQKEKMEKADAALREAESTEKILGNDLARLEKEREIAMKKSEARKQELESARRNTESERTASMLTPAQLDSIQCTRVTSSRSRTSIYVRVSCDVLCPVGNRLQYDSFAFPYAIDPFARQDDSERLDELADAVLMNRFASHFFSRSESCLTLASSCQSGLSQERIQLRECSMRADENRDSLDRVVDTISVLNLSVRSMMSELNSALISPANAVLLDSFENHLNESARDGPEDQQQGLRASTGAKHVQNVKGMHLRPEMKLASAVSGGDDAFAFASELMDVVTDLLFSAKGGLGLLESMRDDSVFVNDLLGMSENVPASMSREQFLKRGLRQMEQIITSALRVTQRNNLDEVLQRIELISEETQKQNPSSFIRSLQMSTEAAEASAELWQIVGIVFGSLAGALLLVGAALVVIPSVRRRWQSREDFSSRSSTPRHSVGVLSDHDVENFIERDVHARTFNAESENNLPEGFVRVTQLRRVKSYEETYRTKQRRFSATKEPYASTILVLGSREQPSSLPPRARARNAALLRTRTEREGSA</sequence>
<organism evidence="5 6">
    <name type="scientific">Porphyridium purpureum</name>
    <name type="common">Red alga</name>
    <name type="synonym">Porphyridium cruentum</name>
    <dbReference type="NCBI Taxonomy" id="35688"/>
    <lineage>
        <taxon>Eukaryota</taxon>
        <taxon>Rhodophyta</taxon>
        <taxon>Bangiophyceae</taxon>
        <taxon>Porphyridiales</taxon>
        <taxon>Porphyridiaceae</taxon>
        <taxon>Porphyridium</taxon>
    </lineage>
</organism>
<accession>A0A5J4YZV1</accession>
<protein>
    <submittedName>
        <fullName evidence="5">Uncharacterized protein</fullName>
    </submittedName>
</protein>
<feature type="region of interest" description="Disordered" evidence="2">
    <location>
        <begin position="893"/>
        <end position="916"/>
    </location>
</feature>